<keyword evidence="4" id="KW-0496">Mitochondrion</keyword>
<evidence type="ECO:0000256" key="4">
    <source>
        <dbReference type="ARBA" id="ARBA00023128"/>
    </source>
</evidence>
<dbReference type="InterPro" id="IPR002171">
    <property type="entry name" value="Ribosomal_uL2"/>
</dbReference>
<dbReference type="AlphaFoldDB" id="A0A2C9WFA0"/>
<keyword evidence="5" id="KW-0687">Ribonucleoprotein</keyword>
<evidence type="ECO:0000259" key="8">
    <source>
        <dbReference type="SMART" id="SM01383"/>
    </source>
</evidence>
<dbReference type="GO" id="GO:0005762">
    <property type="term" value="C:mitochondrial large ribosomal subunit"/>
    <property type="evidence" value="ECO:0000318"/>
    <property type="project" value="GO_Central"/>
</dbReference>
<proteinExistence type="inferred from homology"/>
<dbReference type="Gramene" id="Manes.02G141800.1.v8.1">
    <property type="protein sequence ID" value="Manes.02G141800.1.v8.1.CDS"/>
    <property type="gene ID" value="Manes.02G141800.v8.1"/>
</dbReference>
<evidence type="ECO:0000313" key="9">
    <source>
        <dbReference type="EMBL" id="OAY58003.1"/>
    </source>
</evidence>
<feature type="region of interest" description="Disordered" evidence="7">
    <location>
        <begin position="59"/>
        <end position="80"/>
    </location>
</feature>
<dbReference type="GO" id="GO:0003735">
    <property type="term" value="F:structural constituent of ribosome"/>
    <property type="evidence" value="ECO:0000318"/>
    <property type="project" value="GO_Central"/>
</dbReference>
<gene>
    <name evidence="9" type="ORF">MANES_02G141800v8</name>
</gene>
<evidence type="ECO:0000256" key="6">
    <source>
        <dbReference type="ARBA" id="ARBA00078513"/>
    </source>
</evidence>
<dbReference type="PANTHER" id="PTHR13691:SF44">
    <property type="entry name" value="LARGE RIBOSOMAL SUBUNIT PROTEIN UL2MZ-RELATED"/>
    <property type="match status" value="1"/>
</dbReference>
<dbReference type="Proteomes" id="UP000091857">
    <property type="component" value="Chromosome 2"/>
</dbReference>
<dbReference type="EMBL" id="CM004388">
    <property type="protein sequence ID" value="OAY58003.1"/>
    <property type="molecule type" value="Genomic_DNA"/>
</dbReference>
<comment type="subcellular location">
    <subcellularLocation>
        <location evidence="1">Mitochondrion</location>
    </subcellularLocation>
</comment>
<dbReference type="GO" id="GO:0003723">
    <property type="term" value="F:RNA binding"/>
    <property type="evidence" value="ECO:0000318"/>
    <property type="project" value="GO_Central"/>
</dbReference>
<dbReference type="PANTHER" id="PTHR13691">
    <property type="entry name" value="RIBOSOMAL PROTEIN L2"/>
    <property type="match status" value="1"/>
</dbReference>
<comment type="caution">
    <text evidence="9">The sequence shown here is derived from an EMBL/GenBank/DDBJ whole genome shotgun (WGS) entry which is preliminary data.</text>
</comment>
<dbReference type="OrthoDB" id="10267824at2759"/>
<keyword evidence="10" id="KW-1185">Reference proteome</keyword>
<evidence type="ECO:0000256" key="7">
    <source>
        <dbReference type="SAM" id="MobiDB-lite"/>
    </source>
</evidence>
<comment type="similarity">
    <text evidence="2">Belongs to the universal ribosomal protein uL2 family.</text>
</comment>
<dbReference type="SUPFAM" id="SSF50249">
    <property type="entry name" value="Nucleic acid-binding proteins"/>
    <property type="match status" value="1"/>
</dbReference>
<dbReference type="InterPro" id="IPR012340">
    <property type="entry name" value="NA-bd_OB-fold"/>
</dbReference>
<keyword evidence="3" id="KW-0689">Ribosomal protein</keyword>
<evidence type="ECO:0000313" key="10">
    <source>
        <dbReference type="Proteomes" id="UP000091857"/>
    </source>
</evidence>
<protein>
    <recommendedName>
        <fullName evidence="6">60S ribosomal protein L2, mitochondrial</fullName>
    </recommendedName>
</protein>
<accession>A0A2C9WFA0</accession>
<dbReference type="OMA" id="LWANRSK"/>
<dbReference type="Gene3D" id="2.40.50.140">
    <property type="entry name" value="Nucleic acid-binding proteins"/>
    <property type="match status" value="1"/>
</dbReference>
<reference evidence="10" key="1">
    <citation type="journal article" date="2016" name="Nat. Biotechnol.">
        <title>Sequencing wild and cultivated cassava and related species reveals extensive interspecific hybridization and genetic diversity.</title>
        <authorList>
            <person name="Bredeson J.V."/>
            <person name="Lyons J.B."/>
            <person name="Prochnik S.E."/>
            <person name="Wu G.A."/>
            <person name="Ha C.M."/>
            <person name="Edsinger-Gonzales E."/>
            <person name="Grimwood J."/>
            <person name="Schmutz J."/>
            <person name="Rabbi I.Y."/>
            <person name="Egesi C."/>
            <person name="Nauluvula P."/>
            <person name="Lebot V."/>
            <person name="Ndunguru J."/>
            <person name="Mkamilo G."/>
            <person name="Bart R.S."/>
            <person name="Setter T.L."/>
            <person name="Gleadow R.M."/>
            <person name="Kulakow P."/>
            <person name="Ferguson M.E."/>
            <person name="Rounsley S."/>
            <person name="Rokhsar D.S."/>
        </authorList>
    </citation>
    <scope>NUCLEOTIDE SEQUENCE [LARGE SCALE GENOMIC DNA]</scope>
    <source>
        <strain evidence="10">cv. AM560-2</strain>
    </source>
</reference>
<dbReference type="GO" id="GO:0032543">
    <property type="term" value="P:mitochondrial translation"/>
    <property type="evidence" value="ECO:0000318"/>
    <property type="project" value="GO_Central"/>
</dbReference>
<name>A0A2C9WFA0_MANES</name>
<dbReference type="STRING" id="3983.A0A2C9WFA0"/>
<feature type="domain" description="Large ribosomal subunit protein uL2 RNA-binding" evidence="8">
    <location>
        <begin position="64"/>
        <end position="143"/>
    </location>
</feature>
<evidence type="ECO:0000256" key="3">
    <source>
        <dbReference type="ARBA" id="ARBA00022980"/>
    </source>
</evidence>
<dbReference type="Pfam" id="PF00181">
    <property type="entry name" value="Ribosomal_L2_N"/>
    <property type="match status" value="1"/>
</dbReference>
<dbReference type="SMART" id="SM01383">
    <property type="entry name" value="Ribosomal_L2"/>
    <property type="match status" value="1"/>
</dbReference>
<evidence type="ECO:0000256" key="1">
    <source>
        <dbReference type="ARBA" id="ARBA00004173"/>
    </source>
</evidence>
<dbReference type="InterPro" id="IPR022666">
    <property type="entry name" value="Ribosomal_uL2_RNA-bd_dom"/>
</dbReference>
<sequence>MAANAVAAASHAGKYGAQAWHAFKTRSPAAGKGSAIGIRESTAMVKEANKAPRQLTLHVGKTGGRNSAGRITSFHRGGGSKRLHRRIDLKRSTSSMGVIERVEYDPNRSSRIALVRWVEGGPLHFQKKFNAAEEFVPPQKILEPITTNTLGRFSLAFLSKEGDREKLAYSPSGRAAAYAVVGLQTGMSPGLKSLSTSKGTETQKTCARDVFLSAFSTPRAKGETASFSLCGLHNLPRIAVAGAKATFFAPQMYEKHGGKNTVSLNEVQKWNSRSSIWAHRMKRKAAVSWQSFKWRDTLGFVGVADSNDSKTGSNHVSLPSS</sequence>
<evidence type="ECO:0000256" key="5">
    <source>
        <dbReference type="ARBA" id="ARBA00023274"/>
    </source>
</evidence>
<organism evidence="9 10">
    <name type="scientific">Manihot esculenta</name>
    <name type="common">Cassava</name>
    <name type="synonym">Jatropha manihot</name>
    <dbReference type="NCBI Taxonomy" id="3983"/>
    <lineage>
        <taxon>Eukaryota</taxon>
        <taxon>Viridiplantae</taxon>
        <taxon>Streptophyta</taxon>
        <taxon>Embryophyta</taxon>
        <taxon>Tracheophyta</taxon>
        <taxon>Spermatophyta</taxon>
        <taxon>Magnoliopsida</taxon>
        <taxon>eudicotyledons</taxon>
        <taxon>Gunneridae</taxon>
        <taxon>Pentapetalae</taxon>
        <taxon>rosids</taxon>
        <taxon>fabids</taxon>
        <taxon>Malpighiales</taxon>
        <taxon>Euphorbiaceae</taxon>
        <taxon>Crotonoideae</taxon>
        <taxon>Manihoteae</taxon>
        <taxon>Manihot</taxon>
    </lineage>
</organism>
<evidence type="ECO:0000256" key="2">
    <source>
        <dbReference type="ARBA" id="ARBA00005636"/>
    </source>
</evidence>
<dbReference type="FunFam" id="2.40.50.140:FF:000254">
    <property type="entry name" value="Ribosomal protein L2 mitochondrion"/>
    <property type="match status" value="1"/>
</dbReference>